<evidence type="ECO:0000256" key="2">
    <source>
        <dbReference type="ARBA" id="ARBA00013064"/>
    </source>
</evidence>
<dbReference type="Pfam" id="PF00102">
    <property type="entry name" value="Y_phosphatase"/>
    <property type="match status" value="3"/>
</dbReference>
<organism evidence="7 8">
    <name type="scientific">Mya arenaria</name>
    <name type="common">Soft-shell clam</name>
    <dbReference type="NCBI Taxonomy" id="6604"/>
    <lineage>
        <taxon>Eukaryota</taxon>
        <taxon>Metazoa</taxon>
        <taxon>Spiralia</taxon>
        <taxon>Lophotrochozoa</taxon>
        <taxon>Mollusca</taxon>
        <taxon>Bivalvia</taxon>
        <taxon>Autobranchia</taxon>
        <taxon>Heteroconchia</taxon>
        <taxon>Euheterodonta</taxon>
        <taxon>Imparidentia</taxon>
        <taxon>Neoheterodontei</taxon>
        <taxon>Myida</taxon>
        <taxon>Myoidea</taxon>
        <taxon>Myidae</taxon>
        <taxon>Mya</taxon>
    </lineage>
</organism>
<dbReference type="InterPro" id="IPR016130">
    <property type="entry name" value="Tyr_Pase_AS"/>
</dbReference>
<dbReference type="PANTHER" id="PTHR19134">
    <property type="entry name" value="RECEPTOR-TYPE TYROSINE-PROTEIN PHOSPHATASE"/>
    <property type="match status" value="1"/>
</dbReference>
<dbReference type="InterPro" id="IPR003595">
    <property type="entry name" value="Tyr_Pase_cat"/>
</dbReference>
<dbReference type="InterPro" id="IPR050348">
    <property type="entry name" value="Protein-Tyr_Phosphatase"/>
</dbReference>
<dbReference type="Gene3D" id="3.90.190.10">
    <property type="entry name" value="Protein tyrosine phosphatase superfamily"/>
    <property type="match status" value="2"/>
</dbReference>
<evidence type="ECO:0000256" key="4">
    <source>
        <dbReference type="ARBA" id="ARBA00022912"/>
    </source>
</evidence>
<dbReference type="EC" id="3.1.3.48" evidence="2"/>
<dbReference type="PROSITE" id="PS50056">
    <property type="entry name" value="TYR_PHOSPHATASE_2"/>
    <property type="match status" value="2"/>
</dbReference>
<feature type="domain" description="Tyrosine-protein phosphatase" evidence="5">
    <location>
        <begin position="31"/>
        <end position="292"/>
    </location>
</feature>
<dbReference type="PROSITE" id="PS00383">
    <property type="entry name" value="TYR_PHOSPHATASE_1"/>
    <property type="match status" value="2"/>
</dbReference>
<dbReference type="InterPro" id="IPR000387">
    <property type="entry name" value="Tyr_Pase_dom"/>
</dbReference>
<dbReference type="InterPro" id="IPR000242">
    <property type="entry name" value="PTP_cat"/>
</dbReference>
<protein>
    <recommendedName>
        <fullName evidence="2">protein-tyrosine-phosphatase</fullName>
        <ecNumber evidence="2">3.1.3.48</ecNumber>
    </recommendedName>
</protein>
<gene>
    <name evidence="7" type="ORF">MAR_023142</name>
</gene>
<accession>A0ABY7DN41</accession>
<name>A0ABY7DN41_MYAAR</name>
<feature type="domain" description="Tyrosine specific protein phosphatases" evidence="6">
    <location>
        <begin position="547"/>
        <end position="621"/>
    </location>
</feature>
<dbReference type="Proteomes" id="UP001164746">
    <property type="component" value="Chromosome 3"/>
</dbReference>
<keyword evidence="4" id="KW-0904">Protein phosphatase</keyword>
<proteinExistence type="inferred from homology"/>
<evidence type="ECO:0000256" key="1">
    <source>
        <dbReference type="ARBA" id="ARBA00009580"/>
    </source>
</evidence>
<evidence type="ECO:0000313" key="8">
    <source>
        <dbReference type="Proteomes" id="UP001164746"/>
    </source>
</evidence>
<reference evidence="7" key="1">
    <citation type="submission" date="2022-11" db="EMBL/GenBank/DDBJ databases">
        <title>Centuries of genome instability and evolution in soft-shell clam transmissible cancer (bioRxiv).</title>
        <authorList>
            <person name="Hart S.F.M."/>
            <person name="Yonemitsu M.A."/>
            <person name="Giersch R.M."/>
            <person name="Beal B.F."/>
            <person name="Arriagada G."/>
            <person name="Davis B.W."/>
            <person name="Ostrander E.A."/>
            <person name="Goff S.P."/>
            <person name="Metzger M.J."/>
        </authorList>
    </citation>
    <scope>NUCLEOTIDE SEQUENCE</scope>
    <source>
        <strain evidence="7">MELC-2E11</strain>
        <tissue evidence="7">Siphon/mantle</tissue>
    </source>
</reference>
<evidence type="ECO:0000313" key="7">
    <source>
        <dbReference type="EMBL" id="WAQ98769.1"/>
    </source>
</evidence>
<evidence type="ECO:0000256" key="3">
    <source>
        <dbReference type="ARBA" id="ARBA00022801"/>
    </source>
</evidence>
<keyword evidence="3" id="KW-0378">Hydrolase</keyword>
<evidence type="ECO:0000259" key="5">
    <source>
        <dbReference type="PROSITE" id="PS50055"/>
    </source>
</evidence>
<dbReference type="SUPFAM" id="SSF52799">
    <property type="entry name" value="(Phosphotyrosine protein) phosphatases II"/>
    <property type="match status" value="2"/>
</dbReference>
<dbReference type="PRINTS" id="PR00700">
    <property type="entry name" value="PRTYPHPHTASE"/>
</dbReference>
<comment type="similarity">
    <text evidence="1">Belongs to the protein-tyrosine phosphatase family.</text>
</comment>
<feature type="domain" description="Tyrosine specific protein phosphatases" evidence="6">
    <location>
        <begin position="214"/>
        <end position="283"/>
    </location>
</feature>
<dbReference type="PANTHER" id="PTHR19134:SF562">
    <property type="entry name" value="PROTEIN-TYROSINE-PHOSPHATASE"/>
    <property type="match status" value="1"/>
</dbReference>
<dbReference type="InterPro" id="IPR029021">
    <property type="entry name" value="Prot-tyrosine_phosphatase-like"/>
</dbReference>
<dbReference type="SMART" id="SM00194">
    <property type="entry name" value="PTPc"/>
    <property type="match status" value="1"/>
</dbReference>
<dbReference type="PROSITE" id="PS50055">
    <property type="entry name" value="TYR_PHOSPHATASE_PTP"/>
    <property type="match status" value="2"/>
</dbReference>
<evidence type="ECO:0000259" key="6">
    <source>
        <dbReference type="PROSITE" id="PS50056"/>
    </source>
</evidence>
<feature type="domain" description="Tyrosine-protein phosphatase" evidence="5">
    <location>
        <begin position="353"/>
        <end position="630"/>
    </location>
</feature>
<dbReference type="CDD" id="cd00047">
    <property type="entry name" value="PTPc"/>
    <property type="match status" value="1"/>
</dbReference>
<dbReference type="SMART" id="SM00404">
    <property type="entry name" value="PTPc_motif"/>
    <property type="match status" value="2"/>
</dbReference>
<sequence length="640" mass="74168">MAVIRLDFRRSTFIFGQQKLPTGLVHKHDVAGREENKGKNRYREMHAYDHSRVTLQKEKSDDCDYINASYIDGYDKARKFIASQVFFGSVKMNEITNNKEVKTSFFLYYGEGPTKNMVDDFWRMVWQENAEKIVMLTNLIEMATVKCLRYWPEMDQTCSFGGIDISFTAVKTFRDYEMRTLIVKKGQSESRRIQQYHFKAWPDKDVPDNGWCLVEFLNAVETKSTNAPIIVHCSAGVGRTGTFVALDNLVDEANTEECVRPLQMVEVLRRQRVNMVQTKDQYIYLHEALAEALLMGTDHVWYRQFESVHSFMMTREPGQKQTRLVQQFLLIEKSLTNESQEVQNGPEYGNMESILSEIDAYRPKLKKRGSDFTQQLGAIMLPSVSGKNTFLLCKSPCEEELEEFWSLVEEQHVITVIMLTATSCRAHQTLTCLHSIVIRSQCTPALKNMNKDSSMCMYAVFDLRHRVSLDVCFSCLTCVYMGGNGNGKVGRYSVNFIQERKNKTFNERSYSFRDEDNEDEDYLTTIKQFQITGWTDDEPLPPMQNMLDCLNAVRKWQPHLAENRPVLIHCETGHKRSGLIAALLNELYRMEKTRGQINIVEIVTTMKQRNRDIIPSTVQFKFIYDSLLEHAKNATDYEIL</sequence>
<dbReference type="EMBL" id="CP111014">
    <property type="protein sequence ID" value="WAQ98769.1"/>
    <property type="molecule type" value="Genomic_DNA"/>
</dbReference>
<keyword evidence="8" id="KW-1185">Reference proteome</keyword>